<evidence type="ECO:0000313" key="3">
    <source>
        <dbReference type="Proteomes" id="UP000181870"/>
    </source>
</evidence>
<dbReference type="Proteomes" id="UP000183670">
    <property type="component" value="Unassembled WGS sequence"/>
</dbReference>
<protein>
    <submittedName>
        <fullName evidence="2">Uncharacterized protein</fullName>
    </submittedName>
</protein>
<dbReference type="KEGG" id="boa:Bovatus_04409"/>
<evidence type="ECO:0000313" key="2">
    <source>
        <dbReference type="EMBL" id="SDH44734.1"/>
    </source>
</evidence>
<organism evidence="2 3">
    <name type="scientific">Bacteroides ovatus</name>
    <dbReference type="NCBI Taxonomy" id="28116"/>
    <lineage>
        <taxon>Bacteria</taxon>
        <taxon>Pseudomonadati</taxon>
        <taxon>Bacteroidota</taxon>
        <taxon>Bacteroidia</taxon>
        <taxon>Bacteroidales</taxon>
        <taxon>Bacteroidaceae</taxon>
        <taxon>Bacteroides</taxon>
    </lineage>
</organism>
<dbReference type="AlphaFoldDB" id="A0A1G8CH03"/>
<proteinExistence type="predicted"/>
<name>A0A1G8CH03_BACOV</name>
<reference evidence="3" key="1">
    <citation type="submission" date="2016-10" db="EMBL/GenBank/DDBJ databases">
        <authorList>
            <person name="Varghese N."/>
            <person name="Submissions S."/>
        </authorList>
    </citation>
    <scope>NUCLEOTIDE SEQUENCE [LARGE SCALE GENOMIC DNA]</scope>
    <source>
        <strain evidence="3">NLAE-zl-C57</strain>
    </source>
</reference>
<gene>
    <name evidence="1" type="ORF">SAMN05192581_100429</name>
    <name evidence="2" type="ORF">SAMN05192582_10063</name>
</gene>
<dbReference type="EMBL" id="FNDO01000006">
    <property type="protein sequence ID" value="SDH44734.1"/>
    <property type="molecule type" value="Genomic_DNA"/>
</dbReference>
<reference evidence="2 4" key="2">
    <citation type="submission" date="2016-10" db="EMBL/GenBank/DDBJ databases">
        <authorList>
            <person name="de Groot N.N."/>
        </authorList>
    </citation>
    <scope>NUCLEOTIDE SEQUENCE [LARGE SCALE GENOMIC DNA]</scope>
    <source>
        <strain evidence="1 4">NLAE-zl-C500</strain>
        <strain evidence="2">NLAE-zl-C57</strain>
    </source>
</reference>
<sequence>MNMENNKKKASFISIAGWKRMQPLSFLLYDDFTNQQKYV</sequence>
<accession>A0A1G8CH03</accession>
<dbReference type="EMBL" id="FMYE01000004">
    <property type="protein sequence ID" value="SDB75787.1"/>
    <property type="molecule type" value="Genomic_DNA"/>
</dbReference>
<evidence type="ECO:0000313" key="1">
    <source>
        <dbReference type="EMBL" id="SDB75787.1"/>
    </source>
</evidence>
<evidence type="ECO:0000313" key="4">
    <source>
        <dbReference type="Proteomes" id="UP000183670"/>
    </source>
</evidence>
<dbReference type="Proteomes" id="UP000181870">
    <property type="component" value="Unassembled WGS sequence"/>
</dbReference>